<feature type="signal peptide" evidence="1">
    <location>
        <begin position="1"/>
        <end position="17"/>
    </location>
</feature>
<dbReference type="Gene3D" id="2.70.70.10">
    <property type="entry name" value="Glucose Permease (Domain IIA)"/>
    <property type="match status" value="1"/>
</dbReference>
<name>A0A8C6UCA1_9GOBI</name>
<keyword evidence="1" id="KW-0732">Signal</keyword>
<dbReference type="Proteomes" id="UP000694523">
    <property type="component" value="Unplaced"/>
</dbReference>
<reference evidence="2" key="2">
    <citation type="submission" date="2025-09" db="UniProtKB">
        <authorList>
            <consortium name="Ensembl"/>
        </authorList>
    </citation>
    <scope>IDENTIFICATION</scope>
</reference>
<dbReference type="Ensembl" id="ENSNMLT00000037760.1">
    <property type="protein sequence ID" value="ENSNMLP00000033893.1"/>
    <property type="gene ID" value="ENSNMLG00000021148.1"/>
</dbReference>
<keyword evidence="3" id="KW-1185">Reference proteome</keyword>
<organism evidence="2 3">
    <name type="scientific">Neogobius melanostomus</name>
    <name type="common">round goby</name>
    <dbReference type="NCBI Taxonomy" id="47308"/>
    <lineage>
        <taxon>Eukaryota</taxon>
        <taxon>Metazoa</taxon>
        <taxon>Chordata</taxon>
        <taxon>Craniata</taxon>
        <taxon>Vertebrata</taxon>
        <taxon>Euteleostomi</taxon>
        <taxon>Actinopterygii</taxon>
        <taxon>Neopterygii</taxon>
        <taxon>Teleostei</taxon>
        <taxon>Neoteleostei</taxon>
        <taxon>Acanthomorphata</taxon>
        <taxon>Gobiaria</taxon>
        <taxon>Gobiiformes</taxon>
        <taxon>Gobioidei</taxon>
        <taxon>Gobiidae</taxon>
        <taxon>Benthophilinae</taxon>
        <taxon>Neogobiini</taxon>
        <taxon>Neogobius</taxon>
    </lineage>
</organism>
<evidence type="ECO:0000313" key="3">
    <source>
        <dbReference type="Proteomes" id="UP000694523"/>
    </source>
</evidence>
<dbReference type="InterPro" id="IPR011055">
    <property type="entry name" value="Dup_hybrid_motif"/>
</dbReference>
<protein>
    <submittedName>
        <fullName evidence="2">Uncharacterized protein</fullName>
    </submittedName>
</protein>
<evidence type="ECO:0000256" key="1">
    <source>
        <dbReference type="SAM" id="SignalP"/>
    </source>
</evidence>
<feature type="chain" id="PRO_5034206624" evidence="1">
    <location>
        <begin position="18"/>
        <end position="133"/>
    </location>
</feature>
<dbReference type="AlphaFoldDB" id="A0A8C6UCA1"/>
<evidence type="ECO:0000313" key="2">
    <source>
        <dbReference type="Ensembl" id="ENSNMLP00000033893.1"/>
    </source>
</evidence>
<reference evidence="2" key="1">
    <citation type="submission" date="2025-08" db="UniProtKB">
        <authorList>
            <consortium name="Ensembl"/>
        </authorList>
    </citation>
    <scope>IDENTIFICATION</scope>
</reference>
<sequence length="133" mass="15132">MSFSLFSLCNLTNITLSINMTCDQSHHKCQFSAWNEKHVNACTLLRRFWGGAKCFLLPKGAPLKIIENHCARLPGVTKLHCVKLLNMRPYWYTGSVTRGEAVGYLLPLQDRFSGITSHLKLQMCDRSDPMPFI</sequence>
<proteinExistence type="predicted"/>
<accession>A0A8C6UCA1</accession>